<dbReference type="PANTHER" id="PTHR39450:SF1">
    <property type="entry name" value="DUF1667 DOMAIN-CONTAINING PROTEIN"/>
    <property type="match status" value="1"/>
</dbReference>
<dbReference type="STRING" id="582419.TES1_0313"/>
<organism evidence="1 2">
    <name type="scientific">Thermococcus paralvinellae</name>
    <dbReference type="NCBI Taxonomy" id="582419"/>
    <lineage>
        <taxon>Archaea</taxon>
        <taxon>Methanobacteriati</taxon>
        <taxon>Methanobacteriota</taxon>
        <taxon>Thermococci</taxon>
        <taxon>Thermococcales</taxon>
        <taxon>Thermococcaceae</taxon>
        <taxon>Thermococcus</taxon>
    </lineage>
</organism>
<accession>W0I4N4</accession>
<dbReference type="RefSeq" id="WP_042679626.1">
    <property type="nucleotide sequence ID" value="NZ_CP006965.1"/>
</dbReference>
<name>W0I4N4_9EURY</name>
<dbReference type="PANTHER" id="PTHR39450">
    <property type="entry name" value="MOLYBDOPTERIN OXIDOREDUCTASE, 4FE-4S CLUSTER-BINDING SUBUNIT"/>
    <property type="match status" value="1"/>
</dbReference>
<protein>
    <recommendedName>
        <fullName evidence="3">Molybdopterin oxidoreductase</fullName>
    </recommendedName>
</protein>
<reference evidence="1 2" key="1">
    <citation type="journal article" date="2014" name="Int. J. Syst. Evol. Microbiol.">
        <title>Thermococcus paralvinellae sp. nov. and Thermococcus cleftensis sp. nov. of hyperthermophilic heterotrophs from deep-sea hydrothermal vents.</title>
        <authorList>
            <person name="Hensley S.A."/>
            <person name="Jung J.H."/>
            <person name="Park C.S."/>
            <person name="Holden J.F."/>
        </authorList>
    </citation>
    <scope>NUCLEOTIDE SEQUENCE [LARGE SCALE GENOMIC DNA]</scope>
    <source>
        <strain evidence="1 2">ES1</strain>
    </source>
</reference>
<proteinExistence type="predicted"/>
<dbReference type="SUPFAM" id="SSF53706">
    <property type="entry name" value="Formate dehydrogenase/DMSO reductase, domains 1-3"/>
    <property type="match status" value="1"/>
</dbReference>
<dbReference type="EMBL" id="CP006965">
    <property type="protein sequence ID" value="AHF79707.1"/>
    <property type="molecule type" value="Genomic_DNA"/>
</dbReference>
<evidence type="ECO:0000313" key="2">
    <source>
        <dbReference type="Proteomes" id="UP000019027"/>
    </source>
</evidence>
<dbReference type="GeneID" id="24907327"/>
<dbReference type="SUPFAM" id="SSF160148">
    <property type="entry name" value="CPE0013-like"/>
    <property type="match status" value="1"/>
</dbReference>
<gene>
    <name evidence="1" type="ORF">TES1_0313</name>
</gene>
<sequence length="123" mass="13750">MTVEVYKFTCIICPLSCDIEVEVENGEIKEIKGYTCPRGKEWAIEEITNPKRVVMSVIKVKNGNMPTVSVKTTKPIPKTKIPELMKLLAEIEVEAPIKVGQIILENPLGLDTKIVATREVEKV</sequence>
<dbReference type="Proteomes" id="UP000019027">
    <property type="component" value="Chromosome"/>
</dbReference>
<dbReference type="HOGENOM" id="CLU_148086_0_0_2"/>
<dbReference type="OrthoDB" id="84999at2157"/>
<dbReference type="InterPro" id="IPR012460">
    <property type="entry name" value="DUF1667"/>
</dbReference>
<keyword evidence="2" id="KW-1185">Reference proteome</keyword>
<evidence type="ECO:0008006" key="3">
    <source>
        <dbReference type="Google" id="ProtNLM"/>
    </source>
</evidence>
<dbReference type="Pfam" id="PF07892">
    <property type="entry name" value="DUF1667"/>
    <property type="match status" value="1"/>
</dbReference>
<dbReference type="KEGG" id="ths:TES1_0313"/>
<dbReference type="AlphaFoldDB" id="W0I4N4"/>
<dbReference type="Gene3D" id="3.10.530.10">
    <property type="entry name" value="CPE0013-like"/>
    <property type="match status" value="1"/>
</dbReference>
<evidence type="ECO:0000313" key="1">
    <source>
        <dbReference type="EMBL" id="AHF79707.1"/>
    </source>
</evidence>
<dbReference type="InterPro" id="IPR036593">
    <property type="entry name" value="CPE0013-like_sf"/>
</dbReference>